<reference evidence="1 2" key="3">
    <citation type="journal article" date="2022" name="Microbiol. Spectr.">
        <title>Folding features and dynamics of 3D genome architecture in plant fungal pathogens.</title>
        <authorList>
            <person name="Xia C."/>
        </authorList>
    </citation>
    <scope>NUCLEOTIDE SEQUENCE [LARGE SCALE GENOMIC DNA]</scope>
    <source>
        <strain evidence="1 2">93-210</strain>
    </source>
</reference>
<accession>A0ACC0E8P8</accession>
<protein>
    <submittedName>
        <fullName evidence="1">Uncharacterized protein</fullName>
    </submittedName>
</protein>
<reference evidence="2" key="2">
    <citation type="journal article" date="2018" name="Mol. Plant Microbe Interact.">
        <title>Genome sequence resources for the wheat stripe rust pathogen (Puccinia striiformis f. sp. tritici) and the barley stripe rust pathogen (Puccinia striiformis f. sp. hordei).</title>
        <authorList>
            <person name="Xia C."/>
            <person name="Wang M."/>
            <person name="Yin C."/>
            <person name="Cornejo O.E."/>
            <person name="Hulbert S.H."/>
            <person name="Chen X."/>
        </authorList>
    </citation>
    <scope>NUCLEOTIDE SEQUENCE [LARGE SCALE GENOMIC DNA]</scope>
    <source>
        <strain evidence="2">93-210</strain>
    </source>
</reference>
<comment type="caution">
    <text evidence="1">The sequence shown here is derived from an EMBL/GenBank/DDBJ whole genome shotgun (WGS) entry which is preliminary data.</text>
</comment>
<evidence type="ECO:0000313" key="1">
    <source>
        <dbReference type="EMBL" id="KAI7947892.1"/>
    </source>
</evidence>
<dbReference type="Proteomes" id="UP001060170">
    <property type="component" value="Chromosome 9"/>
</dbReference>
<keyword evidence="2" id="KW-1185">Reference proteome</keyword>
<organism evidence="1 2">
    <name type="scientific">Puccinia striiformis f. sp. tritici</name>
    <dbReference type="NCBI Taxonomy" id="168172"/>
    <lineage>
        <taxon>Eukaryota</taxon>
        <taxon>Fungi</taxon>
        <taxon>Dikarya</taxon>
        <taxon>Basidiomycota</taxon>
        <taxon>Pucciniomycotina</taxon>
        <taxon>Pucciniomycetes</taxon>
        <taxon>Pucciniales</taxon>
        <taxon>Pucciniaceae</taxon>
        <taxon>Puccinia</taxon>
    </lineage>
</organism>
<proteinExistence type="predicted"/>
<evidence type="ECO:0000313" key="2">
    <source>
        <dbReference type="Proteomes" id="UP001060170"/>
    </source>
</evidence>
<sequence>MPSQQMNTAICWMMEEPDPVQETLQNLTDSDEEEPPKNTHGPSKDQKRFEGELKLHQDYLSAEPTYNDSDFKRRFRITKTLFTRIRQDLVEFDDYFLQKRDCIGILGLSPEQKITAALRMLAYGVASDATNEYNQLADTTARNTLHRFAKAIVGLYKEEFLRTPNVHNLRKILYNNASRGFPGCIGSLDCTHWSWKNCPVLTARFKLSLVAG</sequence>
<reference evidence="2" key="1">
    <citation type="journal article" date="2018" name="BMC Genomics">
        <title>Genomic insights into host adaptation between the wheat stripe rust pathogen (Puccinia striiformis f. sp. tritici) and the barley stripe rust pathogen (Puccinia striiformis f. sp. hordei).</title>
        <authorList>
            <person name="Xia C."/>
            <person name="Wang M."/>
            <person name="Yin C."/>
            <person name="Cornejo O.E."/>
            <person name="Hulbert S.H."/>
            <person name="Chen X."/>
        </authorList>
    </citation>
    <scope>NUCLEOTIDE SEQUENCE [LARGE SCALE GENOMIC DNA]</scope>
    <source>
        <strain evidence="2">93-210</strain>
    </source>
</reference>
<name>A0ACC0E8P8_9BASI</name>
<dbReference type="EMBL" id="CM045873">
    <property type="protein sequence ID" value="KAI7947892.1"/>
    <property type="molecule type" value="Genomic_DNA"/>
</dbReference>
<gene>
    <name evidence="1" type="ORF">MJO28_009800</name>
</gene>